<dbReference type="RefSeq" id="WP_136775197.1">
    <property type="nucleotide sequence ID" value="NZ_SUMF01000088.1"/>
</dbReference>
<evidence type="ECO:0000313" key="1">
    <source>
        <dbReference type="EMBL" id="TJZ60313.1"/>
    </source>
</evidence>
<gene>
    <name evidence="1" type="ORF">FAZ21_20070</name>
</gene>
<dbReference type="Pfam" id="PF13252">
    <property type="entry name" value="Phage_capsid_3"/>
    <property type="match status" value="1"/>
</dbReference>
<protein>
    <submittedName>
        <fullName evidence="1">DUF4043 family protein</fullName>
    </submittedName>
</protein>
<dbReference type="AlphaFoldDB" id="A0A4U0NZP7"/>
<accession>A0A4U0NZP7</accession>
<feature type="non-terminal residue" evidence="1">
    <location>
        <position position="1"/>
    </location>
</feature>
<dbReference type="EMBL" id="SUMF01000088">
    <property type="protein sequence ID" value="TJZ60313.1"/>
    <property type="molecule type" value="Genomic_DNA"/>
</dbReference>
<dbReference type="Proteomes" id="UP000310016">
    <property type="component" value="Unassembled WGS sequence"/>
</dbReference>
<proteinExistence type="predicted"/>
<comment type="caution">
    <text evidence="1">The sequence shown here is derived from an EMBL/GenBank/DDBJ whole genome shotgun (WGS) entry which is preliminary data.</text>
</comment>
<sequence>MQRPTVLNRLTGKLPQQADASATLRFQSKNELPVVRCMDLAKTAGDEVTFDLINPINGKPIMGEHYAEGRGERMDFSQDKLRINQTRKPISAGGQMTQQRTPHQLRTLARDQGFNYMTRLEDQLGLVHLAGARGFANDIEWAVPLASDPDFKEIVVNPVKAPTRNRHFVSTSDGIERVSVNAGEIQIATTDVMNIDVVDALRTLFDSMPLPPPSVKFEGDQA</sequence>
<evidence type="ECO:0000313" key="2">
    <source>
        <dbReference type="Proteomes" id="UP000310016"/>
    </source>
</evidence>
<dbReference type="OrthoDB" id="8877014at2"/>
<name>A0A4U0NZP7_9NEIS</name>
<reference evidence="1 2" key="1">
    <citation type="submission" date="2019-04" db="EMBL/GenBank/DDBJ databases">
        <title>Chitiniphilus eburnea sp. nov., a novel chitinolytic bacterium isolated from aquaculture sludge.</title>
        <authorList>
            <person name="Sheng M."/>
        </authorList>
    </citation>
    <scope>NUCLEOTIDE SEQUENCE [LARGE SCALE GENOMIC DNA]</scope>
    <source>
        <strain evidence="1 2">HX-2-15</strain>
    </source>
</reference>
<feature type="non-terminal residue" evidence="1">
    <location>
        <position position="222"/>
    </location>
</feature>
<organism evidence="1 2">
    <name type="scientific">Chitiniphilus eburneus</name>
    <dbReference type="NCBI Taxonomy" id="2571148"/>
    <lineage>
        <taxon>Bacteria</taxon>
        <taxon>Pseudomonadati</taxon>
        <taxon>Pseudomonadota</taxon>
        <taxon>Betaproteobacteria</taxon>
        <taxon>Neisseriales</taxon>
        <taxon>Chitinibacteraceae</taxon>
        <taxon>Chitiniphilus</taxon>
    </lineage>
</organism>
<dbReference type="InterPro" id="IPR025267">
    <property type="entry name" value="ORF017-like"/>
</dbReference>
<keyword evidence="2" id="KW-1185">Reference proteome</keyword>